<dbReference type="PANTHER" id="PTHR30244">
    <property type="entry name" value="TRANSAMINASE"/>
    <property type="match status" value="1"/>
</dbReference>
<dbReference type="InterPro" id="IPR015424">
    <property type="entry name" value="PyrdxlP-dep_Trfase"/>
</dbReference>
<dbReference type="EMBL" id="JAHHIF010000004">
    <property type="protein sequence ID" value="MBW4543617.1"/>
    <property type="molecule type" value="Genomic_DNA"/>
</dbReference>
<dbReference type="Gene3D" id="3.90.1150.10">
    <property type="entry name" value="Aspartate Aminotransferase, domain 1"/>
    <property type="match status" value="1"/>
</dbReference>
<dbReference type="PANTHER" id="PTHR30244:SF34">
    <property type="entry name" value="DTDP-4-AMINO-4,6-DIDEOXYGALACTOSE TRANSAMINASE"/>
    <property type="match status" value="1"/>
</dbReference>
<evidence type="ECO:0000256" key="2">
    <source>
        <dbReference type="PIRSR" id="PIRSR000390-2"/>
    </source>
</evidence>
<reference evidence="4" key="1">
    <citation type="submission" date="2021-05" db="EMBL/GenBank/DDBJ databases">
        <authorList>
            <person name="Pietrasiak N."/>
            <person name="Ward R."/>
            <person name="Stajich J.E."/>
            <person name="Kurbessoian T."/>
        </authorList>
    </citation>
    <scope>NUCLEOTIDE SEQUENCE</scope>
    <source>
        <strain evidence="4">CPER-KK1</strain>
    </source>
</reference>
<dbReference type="InterPro" id="IPR015421">
    <property type="entry name" value="PyrdxlP-dep_Trfase_major"/>
</dbReference>
<dbReference type="Gene3D" id="3.40.640.10">
    <property type="entry name" value="Type I PLP-dependent aspartate aminotransferase-like (Major domain)"/>
    <property type="match status" value="1"/>
</dbReference>
<accession>A0A951PIN4</accession>
<dbReference type="FunFam" id="3.40.640.10:FF:000037">
    <property type="entry name" value="dTDP-4-amino-4,6-dideoxygalactose transaminase"/>
    <property type="match status" value="1"/>
</dbReference>
<dbReference type="Pfam" id="PF01041">
    <property type="entry name" value="DegT_DnrJ_EryC1"/>
    <property type="match status" value="1"/>
</dbReference>
<dbReference type="AlphaFoldDB" id="A0A951PIN4"/>
<comment type="caution">
    <text evidence="4">The sequence shown here is derived from an EMBL/GenBank/DDBJ whole genome shotgun (WGS) entry which is preliminary data.</text>
</comment>
<dbReference type="Proteomes" id="UP000753908">
    <property type="component" value="Unassembled WGS sequence"/>
</dbReference>
<dbReference type="InterPro" id="IPR000653">
    <property type="entry name" value="DegT/StrS_aminotransferase"/>
</dbReference>
<dbReference type="InterPro" id="IPR015422">
    <property type="entry name" value="PyrdxlP-dep_Trfase_small"/>
</dbReference>
<comment type="similarity">
    <text evidence="3">Belongs to the DegT/DnrJ/EryC1 family.</text>
</comment>
<sequence>MLEQKISLSSIPFCRPFVVGKELEYIRQTIENMHLSGDGSFTKKCHALLEQTLGVQKALLTTSCTDALEMAALLLDIQPGDEVIVPSFTFVSTINSFVLRGAHPIFIDIRPDTLNLDETQLEKLITPRTKAIIPVHYAGVGCEMEAILKIAQRHGVAVIEDNAHGLFAKYDGKYLGTFGCLAVQSFHDTKNFICGEGGALLINDPQYIERAEIIREKGTNRSRFFRGLVDKYTWVDVGSSYLSSDMLAAFLYAQLEAREQIQSKRRQVWEYYYKHLQDWAQEHGIRLPIVPAHCEQAYHMFYLLMPSLEERQALISHLKAEGISSAFHYLPLHISQMGRGFGGKERDCMVTEDISDRLLRLPFYNDLTEIDQERVVASIKEFHSFSSVNLDYIPKAHVVR</sequence>
<evidence type="ECO:0000313" key="5">
    <source>
        <dbReference type="Proteomes" id="UP000753908"/>
    </source>
</evidence>
<feature type="active site" description="Proton acceptor" evidence="1">
    <location>
        <position position="190"/>
    </location>
</feature>
<dbReference type="SUPFAM" id="SSF53383">
    <property type="entry name" value="PLP-dependent transferases"/>
    <property type="match status" value="1"/>
</dbReference>
<dbReference type="NCBIfam" id="TIGR02379">
    <property type="entry name" value="ECA_wecE"/>
    <property type="match status" value="1"/>
</dbReference>
<dbReference type="GO" id="GO:0000271">
    <property type="term" value="P:polysaccharide biosynthetic process"/>
    <property type="evidence" value="ECO:0007669"/>
    <property type="project" value="TreeGrafter"/>
</dbReference>
<dbReference type="GO" id="GO:0019180">
    <property type="term" value="F:dTDP-4-amino-4,6-dideoxygalactose transaminase activity"/>
    <property type="evidence" value="ECO:0007669"/>
    <property type="project" value="UniProtKB-EC"/>
</dbReference>
<dbReference type="InterPro" id="IPR012749">
    <property type="entry name" value="WecE-like"/>
</dbReference>
<evidence type="ECO:0000256" key="3">
    <source>
        <dbReference type="RuleBase" id="RU004508"/>
    </source>
</evidence>
<gene>
    <name evidence="4" type="primary">rffA</name>
    <name evidence="4" type="synonym">fcnA</name>
    <name evidence="4" type="synonym">wecE</name>
    <name evidence="4" type="ORF">KME25_04085</name>
</gene>
<protein>
    <submittedName>
        <fullName evidence="4">dTDP-4-amino-4,6-dideoxygalactose transaminase</fullName>
        <ecNumber evidence="4">2.6.1.59</ecNumber>
    </submittedName>
</protein>
<dbReference type="CDD" id="cd00616">
    <property type="entry name" value="AHBA_syn"/>
    <property type="match status" value="1"/>
</dbReference>
<evidence type="ECO:0000313" key="4">
    <source>
        <dbReference type="EMBL" id="MBW4543617.1"/>
    </source>
</evidence>
<dbReference type="GO" id="GO:0030170">
    <property type="term" value="F:pyridoxal phosphate binding"/>
    <property type="evidence" value="ECO:0007669"/>
    <property type="project" value="TreeGrafter"/>
</dbReference>
<dbReference type="EC" id="2.6.1.59" evidence="4"/>
<keyword evidence="2 3" id="KW-0663">Pyridoxal phosphate</keyword>
<reference evidence="4" key="2">
    <citation type="journal article" date="2022" name="Microbiol. Resour. Announc.">
        <title>Metagenome Sequencing to Explore Phylogenomics of Terrestrial Cyanobacteria.</title>
        <authorList>
            <person name="Ward R.D."/>
            <person name="Stajich J.E."/>
            <person name="Johansen J.R."/>
            <person name="Huntemann M."/>
            <person name="Clum A."/>
            <person name="Foster B."/>
            <person name="Foster B."/>
            <person name="Roux S."/>
            <person name="Palaniappan K."/>
            <person name="Varghese N."/>
            <person name="Mukherjee S."/>
            <person name="Reddy T.B.K."/>
            <person name="Daum C."/>
            <person name="Copeland A."/>
            <person name="Chen I.A."/>
            <person name="Ivanova N.N."/>
            <person name="Kyrpides N.C."/>
            <person name="Shapiro N."/>
            <person name="Eloe-Fadrosh E.A."/>
            <person name="Pietrasiak N."/>
        </authorList>
    </citation>
    <scope>NUCLEOTIDE SEQUENCE</scope>
    <source>
        <strain evidence="4">CPER-KK1</strain>
    </source>
</reference>
<keyword evidence="4" id="KW-0032">Aminotransferase</keyword>
<dbReference type="NCBIfam" id="NF008687">
    <property type="entry name" value="PRK11706.1"/>
    <property type="match status" value="1"/>
</dbReference>
<keyword evidence="4" id="KW-0808">Transferase</keyword>
<feature type="modified residue" description="N6-(pyridoxal phosphate)lysine" evidence="2">
    <location>
        <position position="190"/>
    </location>
</feature>
<proteinExistence type="inferred from homology"/>
<dbReference type="PIRSF" id="PIRSF000390">
    <property type="entry name" value="PLP_StrS"/>
    <property type="match status" value="1"/>
</dbReference>
<name>A0A951PIN4_9CYAN</name>
<evidence type="ECO:0000256" key="1">
    <source>
        <dbReference type="PIRSR" id="PIRSR000390-1"/>
    </source>
</evidence>
<organism evidence="4 5">
    <name type="scientific">Symplocastrum torsivum CPER-KK1</name>
    <dbReference type="NCBI Taxonomy" id="450513"/>
    <lineage>
        <taxon>Bacteria</taxon>
        <taxon>Bacillati</taxon>
        <taxon>Cyanobacteriota</taxon>
        <taxon>Cyanophyceae</taxon>
        <taxon>Oscillatoriophycideae</taxon>
        <taxon>Oscillatoriales</taxon>
        <taxon>Microcoleaceae</taxon>
        <taxon>Symplocastrum</taxon>
    </lineage>
</organism>